<dbReference type="PANTHER" id="PTHR18964">
    <property type="entry name" value="ROK (REPRESSOR, ORF, KINASE) FAMILY"/>
    <property type="match status" value="1"/>
</dbReference>
<dbReference type="InterPro" id="IPR043129">
    <property type="entry name" value="ATPase_NBD"/>
</dbReference>
<evidence type="ECO:0000256" key="8">
    <source>
        <dbReference type="ARBA" id="ARBA00032386"/>
    </source>
</evidence>
<dbReference type="SUPFAM" id="SSF53067">
    <property type="entry name" value="Actin-like ATPase domain"/>
    <property type="match status" value="1"/>
</dbReference>
<accession>E4KLZ3</accession>
<evidence type="ECO:0000256" key="1">
    <source>
        <dbReference type="ARBA" id="ARBA00006479"/>
    </source>
</evidence>
<dbReference type="AlphaFoldDB" id="E4KLZ3"/>
<dbReference type="RefSeq" id="WP_006417463.1">
    <property type="nucleotide sequence ID" value="NZ_AENN01000001.1"/>
</dbReference>
<dbReference type="GO" id="GO:0005737">
    <property type="term" value="C:cytoplasm"/>
    <property type="evidence" value="ECO:0007669"/>
    <property type="project" value="InterPro"/>
</dbReference>
<dbReference type="EC" id="2.7.1.2" evidence="2"/>
<reference evidence="9 10" key="1">
    <citation type="submission" date="2010-10" db="EMBL/GenBank/DDBJ databases">
        <authorList>
            <person name="Durkin A.S."/>
            <person name="Madupu R."/>
            <person name="Torralba M."/>
            <person name="Gillis M."/>
            <person name="Methe B."/>
            <person name="Sutton G."/>
            <person name="Nelson K.E."/>
        </authorList>
    </citation>
    <scope>NUCLEOTIDE SEQUENCE [LARGE SCALE GENOMIC DNA]</scope>
    <source>
        <strain evidence="9 10">ACS-139-V-Col8</strain>
    </source>
</reference>
<sequence>MGKYIVGIDLGGTSAKMAIASPDGQLKYKWTIGTEIHQEGQLIVPAIIQSIKRSLAEHDLTDQDIIGIGMGTPGAVDVKAKTVIGAYNLNWKTTQDLGQQFGQAFDIPFFVDNDANVAALGEQWLGAGNGAENVVMVTLGTGIGGGVVINGQLYRGSGAAGEIGHMTIEDHTDIHCTCGKKGCFEALASANGIVRLAKEMVDQDEGNIDHSEFYEKVVQDQTFTSFDIFEAAKAIDGFASQVVDKVAYYIGLGVSHIANILNPSAIVLGGGMAGAGEFLREKVDAYYREFTYQQIRETTQIVLAQLGNDAGVIGAVNLINTEIK</sequence>
<keyword evidence="7" id="KW-0067">ATP-binding</keyword>
<evidence type="ECO:0000256" key="2">
    <source>
        <dbReference type="ARBA" id="ARBA00012323"/>
    </source>
</evidence>
<evidence type="ECO:0000256" key="7">
    <source>
        <dbReference type="ARBA" id="ARBA00022840"/>
    </source>
</evidence>
<evidence type="ECO:0000256" key="6">
    <source>
        <dbReference type="ARBA" id="ARBA00022777"/>
    </source>
</evidence>
<dbReference type="EMBL" id="AENN01000001">
    <property type="protein sequence ID" value="EFR31979.1"/>
    <property type="molecule type" value="Genomic_DNA"/>
</dbReference>
<dbReference type="GO" id="GO:0004340">
    <property type="term" value="F:glucokinase activity"/>
    <property type="evidence" value="ECO:0007669"/>
    <property type="project" value="UniProtKB-EC"/>
</dbReference>
<dbReference type="Proteomes" id="UP000005990">
    <property type="component" value="Unassembled WGS sequence"/>
</dbReference>
<dbReference type="eggNOG" id="COG1940">
    <property type="taxonomic scope" value="Bacteria"/>
</dbReference>
<dbReference type="NCBIfam" id="TIGR00744">
    <property type="entry name" value="ROK_glcA_fam"/>
    <property type="match status" value="1"/>
</dbReference>
<proteinExistence type="inferred from homology"/>
<dbReference type="STRING" id="908337.HMPREF9257_0976"/>
<dbReference type="OrthoDB" id="9810372at2"/>
<dbReference type="Gene3D" id="3.30.420.40">
    <property type="match status" value="2"/>
</dbReference>
<name>E4KLZ3_9LACT</name>
<dbReference type="GO" id="GO:0006096">
    <property type="term" value="P:glycolytic process"/>
    <property type="evidence" value="ECO:0007669"/>
    <property type="project" value="InterPro"/>
</dbReference>
<comment type="similarity">
    <text evidence="1">Belongs to the ROK (NagC/XylR) family.</text>
</comment>
<dbReference type="PANTHER" id="PTHR18964:SF149">
    <property type="entry name" value="BIFUNCTIONAL UDP-N-ACETYLGLUCOSAMINE 2-EPIMERASE_N-ACETYLMANNOSAMINE KINASE"/>
    <property type="match status" value="1"/>
</dbReference>
<dbReference type="GO" id="GO:0005524">
    <property type="term" value="F:ATP binding"/>
    <property type="evidence" value="ECO:0007669"/>
    <property type="project" value="UniProtKB-KW"/>
</dbReference>
<protein>
    <recommendedName>
        <fullName evidence="3">Glucokinase</fullName>
        <ecNumber evidence="2">2.7.1.2</ecNumber>
    </recommendedName>
    <alternativeName>
        <fullName evidence="8">Glucose kinase</fullName>
    </alternativeName>
</protein>
<evidence type="ECO:0000313" key="9">
    <source>
        <dbReference type="EMBL" id="EFR31979.1"/>
    </source>
</evidence>
<dbReference type="InterPro" id="IPR049874">
    <property type="entry name" value="ROK_cs"/>
</dbReference>
<dbReference type="PROSITE" id="PS01125">
    <property type="entry name" value="ROK"/>
    <property type="match status" value="1"/>
</dbReference>
<keyword evidence="6" id="KW-0418">Kinase</keyword>
<keyword evidence="4 9" id="KW-0808">Transferase</keyword>
<gene>
    <name evidence="9" type="primary">glk</name>
    <name evidence="9" type="ORF">HMPREF9257_0976</name>
</gene>
<dbReference type="InterPro" id="IPR000600">
    <property type="entry name" value="ROK"/>
</dbReference>
<organism evidence="9 10">
    <name type="scientific">Eremococcus coleocola ACS-139-V-Col8</name>
    <dbReference type="NCBI Taxonomy" id="908337"/>
    <lineage>
        <taxon>Bacteria</taxon>
        <taxon>Bacillati</taxon>
        <taxon>Bacillota</taxon>
        <taxon>Bacilli</taxon>
        <taxon>Lactobacillales</taxon>
        <taxon>Aerococcaceae</taxon>
        <taxon>Eremococcus</taxon>
    </lineage>
</organism>
<dbReference type="Pfam" id="PF00480">
    <property type="entry name" value="ROK"/>
    <property type="match status" value="1"/>
</dbReference>
<dbReference type="InterPro" id="IPR004654">
    <property type="entry name" value="ROK_glcA"/>
</dbReference>
<keyword evidence="5" id="KW-0547">Nucleotide-binding</keyword>
<keyword evidence="10" id="KW-1185">Reference proteome</keyword>
<evidence type="ECO:0000256" key="4">
    <source>
        <dbReference type="ARBA" id="ARBA00022679"/>
    </source>
</evidence>
<evidence type="ECO:0000256" key="5">
    <source>
        <dbReference type="ARBA" id="ARBA00022741"/>
    </source>
</evidence>
<evidence type="ECO:0000313" key="10">
    <source>
        <dbReference type="Proteomes" id="UP000005990"/>
    </source>
</evidence>
<comment type="caution">
    <text evidence="9">The sequence shown here is derived from an EMBL/GenBank/DDBJ whole genome shotgun (WGS) entry which is preliminary data.</text>
</comment>
<evidence type="ECO:0000256" key="3">
    <source>
        <dbReference type="ARBA" id="ARBA00014701"/>
    </source>
</evidence>